<name>A0A2J6PHI3_9HELO</name>
<keyword evidence="2" id="KW-1185">Reference proteome</keyword>
<proteinExistence type="predicted"/>
<evidence type="ECO:0000313" key="2">
    <source>
        <dbReference type="Proteomes" id="UP000235672"/>
    </source>
</evidence>
<gene>
    <name evidence="1" type="ORF">NA56DRAFT_694705</name>
</gene>
<accession>A0A2J6PHI3</accession>
<dbReference type="AlphaFoldDB" id="A0A2J6PHI3"/>
<sequence length="193" mass="20237">MVGPPPCIITADYTISSHTNIQDSPSLGPFSCPSTGSCTLTIQEGYEVSVAVDVGLSLDLAFKAVEGLTGGLSVDVEITTTTSTEQAGQVQCPTGGAWTCGLLIIPGLVQISGEKTSYSSNPDCGKGPSSLYTVTYPAVTNHLQNMNLSPCARPNFPCSTDAGAPPLCSQDCPQQCVKNHDYDYFLSDNHNHD</sequence>
<reference evidence="1 2" key="1">
    <citation type="submission" date="2016-05" db="EMBL/GenBank/DDBJ databases">
        <title>A degradative enzymes factory behind the ericoid mycorrhizal symbiosis.</title>
        <authorList>
            <consortium name="DOE Joint Genome Institute"/>
            <person name="Martino E."/>
            <person name="Morin E."/>
            <person name="Grelet G."/>
            <person name="Kuo A."/>
            <person name="Kohler A."/>
            <person name="Daghino S."/>
            <person name="Barry K."/>
            <person name="Choi C."/>
            <person name="Cichocki N."/>
            <person name="Clum A."/>
            <person name="Copeland A."/>
            <person name="Hainaut M."/>
            <person name="Haridas S."/>
            <person name="Labutti K."/>
            <person name="Lindquist E."/>
            <person name="Lipzen A."/>
            <person name="Khouja H.-R."/>
            <person name="Murat C."/>
            <person name="Ohm R."/>
            <person name="Olson A."/>
            <person name="Spatafora J."/>
            <person name="Veneault-Fourrey C."/>
            <person name="Henrissat B."/>
            <person name="Grigoriev I."/>
            <person name="Martin F."/>
            <person name="Perotto S."/>
        </authorList>
    </citation>
    <scope>NUCLEOTIDE SEQUENCE [LARGE SCALE GENOMIC DNA]</scope>
    <source>
        <strain evidence="1 2">UAMH 7357</strain>
    </source>
</reference>
<dbReference type="EMBL" id="KZ613530">
    <property type="protein sequence ID" value="PMD13511.1"/>
    <property type="molecule type" value="Genomic_DNA"/>
</dbReference>
<protein>
    <submittedName>
        <fullName evidence="1">Uncharacterized protein</fullName>
    </submittedName>
</protein>
<evidence type="ECO:0000313" key="1">
    <source>
        <dbReference type="EMBL" id="PMD13511.1"/>
    </source>
</evidence>
<organism evidence="1 2">
    <name type="scientific">Hyaloscypha hepaticicola</name>
    <dbReference type="NCBI Taxonomy" id="2082293"/>
    <lineage>
        <taxon>Eukaryota</taxon>
        <taxon>Fungi</taxon>
        <taxon>Dikarya</taxon>
        <taxon>Ascomycota</taxon>
        <taxon>Pezizomycotina</taxon>
        <taxon>Leotiomycetes</taxon>
        <taxon>Helotiales</taxon>
        <taxon>Hyaloscyphaceae</taxon>
        <taxon>Hyaloscypha</taxon>
    </lineage>
</organism>
<dbReference type="OrthoDB" id="3534704at2759"/>
<dbReference type="Proteomes" id="UP000235672">
    <property type="component" value="Unassembled WGS sequence"/>
</dbReference>